<feature type="region of interest" description="Disordered" evidence="1">
    <location>
        <begin position="135"/>
        <end position="162"/>
    </location>
</feature>
<dbReference type="Proteomes" id="UP000823561">
    <property type="component" value="Unassembled WGS sequence"/>
</dbReference>
<comment type="caution">
    <text evidence="3">The sequence shown here is derived from an EMBL/GenBank/DDBJ whole genome shotgun (WGS) entry which is preliminary data.</text>
</comment>
<feature type="region of interest" description="Disordered" evidence="1">
    <location>
        <begin position="60"/>
        <end position="107"/>
    </location>
</feature>
<sequence length="162" mass="18127">LELEHTHTERDLGDCCISLSDSGSFILLAVGVVVGVFLSFVVFWLHRSKYLTGLCVTTTTGDHQQQQDRRTSQSSDQDQRTNQSLDQDQSRSAGGDGSHSEYMPLQKRSTDVYDTITPLYMPLQKGATDIYETIKSSNDSHEDEEEGYEDVIPSDTRAEETV</sequence>
<feature type="non-terminal residue" evidence="3">
    <location>
        <position position="1"/>
    </location>
</feature>
<feature type="compositionally biased region" description="Polar residues" evidence="1">
    <location>
        <begin position="82"/>
        <end position="92"/>
    </location>
</feature>
<name>A0AAV6FCE6_9TELE</name>
<keyword evidence="2" id="KW-0472">Membrane</keyword>
<organism evidence="3 4">
    <name type="scientific">Alosa alosa</name>
    <name type="common">allis shad</name>
    <dbReference type="NCBI Taxonomy" id="278164"/>
    <lineage>
        <taxon>Eukaryota</taxon>
        <taxon>Metazoa</taxon>
        <taxon>Chordata</taxon>
        <taxon>Craniata</taxon>
        <taxon>Vertebrata</taxon>
        <taxon>Euteleostomi</taxon>
        <taxon>Actinopterygii</taxon>
        <taxon>Neopterygii</taxon>
        <taxon>Teleostei</taxon>
        <taxon>Clupei</taxon>
        <taxon>Clupeiformes</taxon>
        <taxon>Clupeoidei</taxon>
        <taxon>Clupeidae</taxon>
        <taxon>Alosa</taxon>
    </lineage>
</organism>
<keyword evidence="4" id="KW-1185">Reference proteome</keyword>
<evidence type="ECO:0000256" key="1">
    <source>
        <dbReference type="SAM" id="MobiDB-lite"/>
    </source>
</evidence>
<feature type="transmembrane region" description="Helical" evidence="2">
    <location>
        <begin position="25"/>
        <end position="45"/>
    </location>
</feature>
<keyword evidence="2" id="KW-1133">Transmembrane helix</keyword>
<evidence type="ECO:0000313" key="3">
    <source>
        <dbReference type="EMBL" id="KAG5260464.1"/>
    </source>
</evidence>
<protein>
    <submittedName>
        <fullName evidence="3">Uncharacterized protein</fullName>
    </submittedName>
</protein>
<keyword evidence="2" id="KW-0812">Transmembrane</keyword>
<gene>
    <name evidence="3" type="ORF">AALO_G00312440</name>
</gene>
<dbReference type="AlphaFoldDB" id="A0AAV6FCE6"/>
<evidence type="ECO:0000256" key="2">
    <source>
        <dbReference type="SAM" id="Phobius"/>
    </source>
</evidence>
<reference evidence="3" key="1">
    <citation type="submission" date="2020-10" db="EMBL/GenBank/DDBJ databases">
        <title>Chromosome-scale genome assembly of the Allis shad, Alosa alosa.</title>
        <authorList>
            <person name="Margot Z."/>
            <person name="Christophe K."/>
            <person name="Cabau C."/>
            <person name="Louis A."/>
            <person name="Berthelot C."/>
            <person name="Parey E."/>
            <person name="Roest Crollius H."/>
            <person name="Montfort J."/>
            <person name="Robinson-Rechavi M."/>
            <person name="Bucao C."/>
            <person name="Bouchez O."/>
            <person name="Gislard M."/>
            <person name="Lluch J."/>
            <person name="Milhes M."/>
            <person name="Lampietro C."/>
            <person name="Lopez Roques C."/>
            <person name="Donnadieu C."/>
            <person name="Braasch I."/>
            <person name="Desvignes T."/>
            <person name="Postlethwait J."/>
            <person name="Bobe J."/>
            <person name="Guiguen Y."/>
        </authorList>
    </citation>
    <scope>NUCLEOTIDE SEQUENCE</scope>
    <source>
        <strain evidence="3">M-15738</strain>
        <tissue evidence="3">Blood</tissue>
    </source>
</reference>
<dbReference type="EMBL" id="JADWDJ010001060">
    <property type="protein sequence ID" value="KAG5260464.1"/>
    <property type="molecule type" value="Genomic_DNA"/>
</dbReference>
<accession>A0AAV6FCE6</accession>
<evidence type="ECO:0000313" key="4">
    <source>
        <dbReference type="Proteomes" id="UP000823561"/>
    </source>
</evidence>
<proteinExistence type="predicted"/>